<dbReference type="AlphaFoldDB" id="A0A5A8DFM8"/>
<feature type="compositionally biased region" description="Gly residues" evidence="1">
    <location>
        <begin position="1"/>
        <end position="22"/>
    </location>
</feature>
<feature type="compositionally biased region" description="Low complexity" evidence="1">
    <location>
        <begin position="194"/>
        <end position="211"/>
    </location>
</feature>
<feature type="compositionally biased region" description="Polar residues" evidence="1">
    <location>
        <begin position="276"/>
        <end position="287"/>
    </location>
</feature>
<reference evidence="2 3" key="1">
    <citation type="submission" date="2019-07" db="EMBL/GenBank/DDBJ databases">
        <title>Genomes of Cafeteria roenbergensis.</title>
        <authorList>
            <person name="Fischer M.G."/>
            <person name="Hackl T."/>
            <person name="Roman M."/>
        </authorList>
    </citation>
    <scope>NUCLEOTIDE SEQUENCE [LARGE SCALE GENOMIC DNA]</scope>
    <source>
        <strain evidence="2 3">RCC970-E3</strain>
    </source>
</reference>
<evidence type="ECO:0000256" key="1">
    <source>
        <dbReference type="SAM" id="MobiDB-lite"/>
    </source>
</evidence>
<feature type="compositionally biased region" description="Basic and acidic residues" evidence="1">
    <location>
        <begin position="175"/>
        <end position="193"/>
    </location>
</feature>
<name>A0A5A8DFM8_CAFRO</name>
<feature type="region of interest" description="Disordered" evidence="1">
    <location>
        <begin position="127"/>
        <end position="151"/>
    </location>
</feature>
<sequence>MRNGSAGGGTPGCWGSGRGTGPGDPATEPEAAKHAEALLADLELAYGPVRLAAAVHMTTGKFLFSREGTASGLGLPLGRKALADAAAADRAVETAVAAAATDALGVECEPRAAKAVPSALDEEVARGAGVPIGGGPPDSPSGSEAGKLGGSFRDAWAGSHAVASIEVIDESESDVAERADETGGSKGAEEDRAGFGPDGASAAGSADARAAQRMLRPGCDSAPSPGSAGSSGAAGRLARASSPSTSPADAAPGGAASRSVAGAGTGGGAGAASSAHPQLSSGGALQTSSGSGESSDEPEGAVVVRSVGCDVSVLCLPLPAPADKVVLVLVVSRGPRGQWGGAGLRELVSECDAGGSILGDAQWQRARALGAMLALGIGAFREAVTVRAEDTEVVVPLQRGRQGRLSGQAPPLSPADRAVAAAVFNAADAATAAVRAWLAVAVAGLTMVPKAAAEPPGAGGCGGCCTVS</sequence>
<evidence type="ECO:0000313" key="2">
    <source>
        <dbReference type="EMBL" id="KAA0164135.1"/>
    </source>
</evidence>
<feature type="compositionally biased region" description="Low complexity" evidence="1">
    <location>
        <begin position="221"/>
        <end position="262"/>
    </location>
</feature>
<organism evidence="2 3">
    <name type="scientific">Cafeteria roenbergensis</name>
    <name type="common">Marine flagellate</name>
    <dbReference type="NCBI Taxonomy" id="33653"/>
    <lineage>
        <taxon>Eukaryota</taxon>
        <taxon>Sar</taxon>
        <taxon>Stramenopiles</taxon>
        <taxon>Bigyra</taxon>
        <taxon>Opalozoa</taxon>
        <taxon>Bicosoecida</taxon>
        <taxon>Cafeteriaceae</taxon>
        <taxon>Cafeteria</taxon>
    </lineage>
</organism>
<feature type="region of interest" description="Disordered" evidence="1">
    <location>
        <begin position="1"/>
        <end position="30"/>
    </location>
</feature>
<evidence type="ECO:0000313" key="3">
    <source>
        <dbReference type="Proteomes" id="UP000324907"/>
    </source>
</evidence>
<dbReference type="EMBL" id="VLTL01000059">
    <property type="protein sequence ID" value="KAA0164135.1"/>
    <property type="molecule type" value="Genomic_DNA"/>
</dbReference>
<proteinExistence type="predicted"/>
<gene>
    <name evidence="2" type="ORF">FNF28_03948</name>
</gene>
<protein>
    <submittedName>
        <fullName evidence="2">Uncharacterized protein</fullName>
    </submittedName>
</protein>
<dbReference type="Proteomes" id="UP000324907">
    <property type="component" value="Unassembled WGS sequence"/>
</dbReference>
<accession>A0A5A8DFM8</accession>
<comment type="caution">
    <text evidence="2">The sequence shown here is derived from an EMBL/GenBank/DDBJ whole genome shotgun (WGS) entry which is preliminary data.</text>
</comment>
<feature type="region of interest" description="Disordered" evidence="1">
    <location>
        <begin position="167"/>
        <end position="299"/>
    </location>
</feature>